<reference evidence="5" key="1">
    <citation type="submission" date="2012-12" db="EMBL/GenBank/DDBJ databases">
        <authorList>
            <person name="Hellsten U."/>
            <person name="Grimwood J."/>
            <person name="Chapman J.A."/>
            <person name="Shapiro H."/>
            <person name="Aerts A."/>
            <person name="Otillar R.P."/>
            <person name="Terry A.Y."/>
            <person name="Boore J.L."/>
            <person name="Simakov O."/>
            <person name="Marletaz F."/>
            <person name="Cho S.-J."/>
            <person name="Edsinger-Gonzales E."/>
            <person name="Havlak P."/>
            <person name="Kuo D.-H."/>
            <person name="Larsson T."/>
            <person name="Lv J."/>
            <person name="Arendt D."/>
            <person name="Savage R."/>
            <person name="Osoegawa K."/>
            <person name="de Jong P."/>
            <person name="Lindberg D.R."/>
            <person name="Seaver E.C."/>
            <person name="Weisblat D.A."/>
            <person name="Putnam N.H."/>
            <person name="Grigoriev I.V."/>
            <person name="Rokhsar D.S."/>
        </authorList>
    </citation>
    <scope>NUCLEOTIDE SEQUENCE</scope>
</reference>
<comment type="similarity">
    <text evidence="1">Belongs to the BLOC1S5 family.</text>
</comment>
<dbReference type="RefSeq" id="XP_009022670.1">
    <property type="nucleotide sequence ID" value="XM_009024422.1"/>
</dbReference>
<dbReference type="GeneID" id="20199446"/>
<name>T1ES96_HELRO</name>
<reference evidence="3 5" key="2">
    <citation type="journal article" date="2013" name="Nature">
        <title>Insights into bilaterian evolution from three spiralian genomes.</title>
        <authorList>
            <person name="Simakov O."/>
            <person name="Marletaz F."/>
            <person name="Cho S.J."/>
            <person name="Edsinger-Gonzales E."/>
            <person name="Havlak P."/>
            <person name="Hellsten U."/>
            <person name="Kuo D.H."/>
            <person name="Larsson T."/>
            <person name="Lv J."/>
            <person name="Arendt D."/>
            <person name="Savage R."/>
            <person name="Osoegawa K."/>
            <person name="de Jong P."/>
            <person name="Grimwood J."/>
            <person name="Chapman J.A."/>
            <person name="Shapiro H."/>
            <person name="Aerts A."/>
            <person name="Otillar R.P."/>
            <person name="Terry A.Y."/>
            <person name="Boore J.L."/>
            <person name="Grigoriev I.V."/>
            <person name="Lindberg D.R."/>
            <person name="Seaver E.C."/>
            <person name="Weisblat D.A."/>
            <person name="Putnam N.H."/>
            <person name="Rokhsar D.S."/>
        </authorList>
    </citation>
    <scope>NUCLEOTIDE SEQUENCE</scope>
</reference>
<dbReference type="InterPro" id="IPR017243">
    <property type="entry name" value="Bloc1s5"/>
</dbReference>
<evidence type="ECO:0000313" key="3">
    <source>
        <dbReference type="EMBL" id="ESN98678.1"/>
    </source>
</evidence>
<protein>
    <recommendedName>
        <fullName evidence="2">Biogenesis of lysosome-related organelles complex 1 subunit 5</fullName>
    </recommendedName>
</protein>
<accession>T1ES96</accession>
<dbReference type="PANTHER" id="PTHR31784:SF2">
    <property type="entry name" value="BIOGENESIS OF LYSOSOME-RELATED ORGANELLES COMPLEX 1 SUBUNIT 5"/>
    <property type="match status" value="1"/>
</dbReference>
<dbReference type="Proteomes" id="UP000015101">
    <property type="component" value="Unassembled WGS sequence"/>
</dbReference>
<keyword evidence="5" id="KW-1185">Reference proteome</keyword>
<sequence>MELPPVLSTPSASDVYHRLFDHRAAIQGEINYFLDIVEEKDDGLVRMKSMRNTLNNLDKNVFPSLMNSLELHMKSLNDSSKIVGLTNDVDHLMTEVDKIDYEKISNIENVKSESRMLLFEKEIAVKKENIDEEYNKELEKCKSYYDQQEKILKMSA</sequence>
<evidence type="ECO:0000256" key="1">
    <source>
        <dbReference type="ARBA" id="ARBA00010754"/>
    </source>
</evidence>
<dbReference type="EMBL" id="KB097143">
    <property type="protein sequence ID" value="ESN98678.1"/>
    <property type="molecule type" value="Genomic_DNA"/>
</dbReference>
<dbReference type="EnsemblMetazoa" id="HelroT162130">
    <property type="protein sequence ID" value="HelroP162130"/>
    <property type="gene ID" value="HelroG162130"/>
</dbReference>
<reference evidence="4" key="3">
    <citation type="submission" date="2015-06" db="UniProtKB">
        <authorList>
            <consortium name="EnsemblMetazoa"/>
        </authorList>
    </citation>
    <scope>IDENTIFICATION</scope>
</reference>
<dbReference type="Pfam" id="PF14942">
    <property type="entry name" value="Muted"/>
    <property type="match status" value="1"/>
</dbReference>
<dbReference type="PANTHER" id="PTHR31784">
    <property type="entry name" value="BIOGENESIS OF LYSOSOME-RELATED ORGANELLES COMPLEX 1 SUBUNIT 5"/>
    <property type="match status" value="1"/>
</dbReference>
<dbReference type="STRING" id="6412.T1ES96"/>
<dbReference type="EMBL" id="AMQM01001041">
    <property type="status" value="NOT_ANNOTATED_CDS"/>
    <property type="molecule type" value="Genomic_DNA"/>
</dbReference>
<dbReference type="KEGG" id="hro:HELRODRAFT_162130"/>
<dbReference type="OrthoDB" id="18964at2759"/>
<dbReference type="HOGENOM" id="CLU_110751_1_0_1"/>
<proteinExistence type="inferred from homology"/>
<evidence type="ECO:0000313" key="4">
    <source>
        <dbReference type="EnsemblMetazoa" id="HelroP162130"/>
    </source>
</evidence>
<dbReference type="InParanoid" id="T1ES96"/>
<organism evidence="4 5">
    <name type="scientific">Helobdella robusta</name>
    <name type="common">Californian leech</name>
    <dbReference type="NCBI Taxonomy" id="6412"/>
    <lineage>
        <taxon>Eukaryota</taxon>
        <taxon>Metazoa</taxon>
        <taxon>Spiralia</taxon>
        <taxon>Lophotrochozoa</taxon>
        <taxon>Annelida</taxon>
        <taxon>Clitellata</taxon>
        <taxon>Hirudinea</taxon>
        <taxon>Rhynchobdellida</taxon>
        <taxon>Glossiphoniidae</taxon>
        <taxon>Helobdella</taxon>
    </lineage>
</organism>
<dbReference type="AlphaFoldDB" id="T1ES96"/>
<evidence type="ECO:0000313" key="5">
    <source>
        <dbReference type="Proteomes" id="UP000015101"/>
    </source>
</evidence>
<dbReference type="CTD" id="20199446"/>
<dbReference type="GO" id="GO:0030133">
    <property type="term" value="C:transport vesicle"/>
    <property type="evidence" value="ECO:0007669"/>
    <property type="project" value="InterPro"/>
</dbReference>
<evidence type="ECO:0000256" key="2">
    <source>
        <dbReference type="ARBA" id="ARBA00019580"/>
    </source>
</evidence>
<dbReference type="GO" id="GO:0031083">
    <property type="term" value="C:BLOC-1 complex"/>
    <property type="evidence" value="ECO:0000318"/>
    <property type="project" value="GO_Central"/>
</dbReference>
<gene>
    <name evidence="4" type="primary">20199446</name>
    <name evidence="3" type="ORF">HELRODRAFT_162130</name>
</gene>